<dbReference type="InterPro" id="IPR001199">
    <property type="entry name" value="Cyt_B5-like_heme/steroid-bd"/>
</dbReference>
<dbReference type="eggNOG" id="KOG0537">
    <property type="taxonomic scope" value="Eukaryota"/>
</dbReference>
<dbReference type="Gene3D" id="2.40.30.10">
    <property type="entry name" value="Translation factors"/>
    <property type="match status" value="1"/>
</dbReference>
<evidence type="ECO:0000256" key="12">
    <source>
        <dbReference type="ARBA" id="ARBA00022827"/>
    </source>
</evidence>
<dbReference type="SUPFAM" id="SSF52343">
    <property type="entry name" value="Ferredoxin reductase-like, C-terminal NADP-linked domain"/>
    <property type="match status" value="1"/>
</dbReference>
<dbReference type="InterPro" id="IPR008335">
    <property type="entry name" value="Mopterin_OxRdtase_euk"/>
</dbReference>
<dbReference type="OrthoDB" id="432685at2759"/>
<evidence type="ECO:0000259" key="16">
    <source>
        <dbReference type="PROSITE" id="PS50255"/>
    </source>
</evidence>
<comment type="cofactor">
    <cofactor evidence="1">
        <name>Mo-molybdopterin</name>
        <dbReference type="ChEBI" id="CHEBI:71302"/>
    </cofactor>
</comment>
<dbReference type="InterPro" id="IPR001433">
    <property type="entry name" value="OxRdtase_FAD/NAD-bd"/>
</dbReference>
<accession>S7PX21</accession>
<dbReference type="InterPro" id="IPR000572">
    <property type="entry name" value="OxRdtase_Mopterin-bd_dom"/>
</dbReference>
<dbReference type="InterPro" id="IPR014756">
    <property type="entry name" value="Ig_E-set"/>
</dbReference>
<dbReference type="GO" id="GO:0043546">
    <property type="term" value="F:molybdopterin cofactor binding"/>
    <property type="evidence" value="ECO:0007669"/>
    <property type="project" value="TreeGrafter"/>
</dbReference>
<dbReference type="PROSITE" id="PS51384">
    <property type="entry name" value="FAD_FR"/>
    <property type="match status" value="1"/>
</dbReference>
<gene>
    <name evidence="18" type="ORF">GLOTRDRAFT_80932</name>
</gene>
<evidence type="ECO:0000256" key="7">
    <source>
        <dbReference type="ARBA" id="ARBA00012673"/>
    </source>
</evidence>
<dbReference type="InterPro" id="IPR039261">
    <property type="entry name" value="FNR_nucleotide-bd"/>
</dbReference>
<dbReference type="GO" id="GO:0042128">
    <property type="term" value="P:nitrate assimilation"/>
    <property type="evidence" value="ECO:0007669"/>
    <property type="project" value="UniProtKB-KW"/>
</dbReference>
<dbReference type="InterPro" id="IPR036400">
    <property type="entry name" value="Cyt_B5-like_heme/steroid_sf"/>
</dbReference>
<protein>
    <recommendedName>
        <fullName evidence="8">Nitrate reductase [NADPH]</fullName>
        <ecNumber evidence="7">1.7.1.3</ecNumber>
    </recommendedName>
</protein>
<evidence type="ECO:0000256" key="6">
    <source>
        <dbReference type="ARBA" id="ARBA00011738"/>
    </source>
</evidence>
<keyword evidence="13" id="KW-0560">Oxidoreductase</keyword>
<dbReference type="eggNOG" id="KOG0535">
    <property type="taxonomic scope" value="Eukaryota"/>
</dbReference>
<dbReference type="eggNOG" id="KOG0534">
    <property type="taxonomic scope" value="Eukaryota"/>
</dbReference>
<dbReference type="GO" id="GO:0050464">
    <property type="term" value="F:nitrate reductase (NADPH) activity"/>
    <property type="evidence" value="ECO:0007669"/>
    <property type="project" value="UniProtKB-EC"/>
</dbReference>
<dbReference type="RefSeq" id="XP_007869800.1">
    <property type="nucleotide sequence ID" value="XM_007871609.1"/>
</dbReference>
<dbReference type="PANTHER" id="PTHR19372">
    <property type="entry name" value="SULFITE REDUCTASE"/>
    <property type="match status" value="1"/>
</dbReference>
<keyword evidence="9" id="KW-0500">Molybdenum</keyword>
<feature type="domain" description="FAD-binding FR-type" evidence="17">
    <location>
        <begin position="585"/>
        <end position="704"/>
    </location>
</feature>
<dbReference type="PRINTS" id="PR00407">
    <property type="entry name" value="EUMOPTERIN"/>
</dbReference>
<keyword evidence="10" id="KW-0285">Flavoprotein</keyword>
<evidence type="ECO:0000313" key="19">
    <source>
        <dbReference type="Proteomes" id="UP000030669"/>
    </source>
</evidence>
<evidence type="ECO:0000256" key="15">
    <source>
        <dbReference type="ARBA" id="ARBA00049155"/>
    </source>
</evidence>
<dbReference type="SMART" id="SM01117">
    <property type="entry name" value="Cyt-b5"/>
    <property type="match status" value="1"/>
</dbReference>
<evidence type="ECO:0000256" key="2">
    <source>
        <dbReference type="ARBA" id="ARBA00001971"/>
    </source>
</evidence>
<dbReference type="PROSITE" id="PS50255">
    <property type="entry name" value="CYTOCHROME_B5_2"/>
    <property type="match status" value="1"/>
</dbReference>
<dbReference type="AlphaFoldDB" id="S7PX21"/>
<evidence type="ECO:0000256" key="8">
    <source>
        <dbReference type="ARBA" id="ARBA00015499"/>
    </source>
</evidence>
<evidence type="ECO:0000256" key="14">
    <source>
        <dbReference type="ARBA" id="ARBA00023063"/>
    </source>
</evidence>
<dbReference type="STRING" id="670483.S7PX21"/>
<dbReference type="Pfam" id="PF00174">
    <property type="entry name" value="Oxidored_molyb"/>
    <property type="match status" value="1"/>
</dbReference>
<dbReference type="KEGG" id="gtr:GLOTRDRAFT_80932"/>
<evidence type="ECO:0000313" key="18">
    <source>
        <dbReference type="EMBL" id="EPQ51927.1"/>
    </source>
</evidence>
<sequence length="852" mass="96337">MSALRNHDGIVVEPTPPDNLEMYIAEDDQFIPDNWIPRSPALIRLTGKSPLNAEPPLSMLFDAGLITPTRLHYVRSHGQLPKLNWETHTLNVFSDPSDILPHARNFSMDELAEMQGVCIPVTIACDGNRRAEVNLIKASICSLCYSEKSKGYGWGAGATSCVYWKGVLLRDLLIACGAPESPPPGKRWYVHYEGADNCSSGPYGTSIPFMYAMDKTNDVMLAYEMNGRVLHPDHGYPLRSIIPGFVGGRAVKWLKKVWISEEESKNWYHVWDNRVLPSFVTEQDSLLAKVFYHHPSTACYEQILNSVICHPAHGEQISLEQDTYKIQGYAYAGGGTEITKMEVSLDEGKTWRYCFRRFPDAPLRHGRKYWTWMHWYCDVKIEDMIAAKEIRCRAWDVSKNTQPDHITWNISGMMNNSIFAVQSTMIRDRESGKLVQKWIHPTVPLSDDGWMKPSPNEQARIDADEKAAEGGDDDEQFTVEEVAKHASKDDCWLVINNKVYDVTSVLSWHPGGANAILPHAGKCHTETTLDYNSIHDDYANQKRDECYIGTLTKKGIELMKEDAKRAQEAREKDAQAREGYPMQKYSWCPVTLIERKELSSDTRRYVFEMPKGKDGKPGKLGLPIGNHVIIGAHFRDQMVTRPYTPTRPILASEDDGTFELVVKTYFPDEKGKFPPGGTIGNYLDCIKVGEQIDAKGPMGEIMYLGKGKFTVDGKEFQFSRINLLAGGSGITPHYQLIHAIVYDRSDDTKLKLVNCNNTEDDILLFDELDKLAEQSDGQFEIWNVLSHPKNENEWKKHGGSGHFDEKLMKEKMFEPANDTAVFVCGPPGLVEKAGKPNLEKWGFKDAETMFGW</sequence>
<dbReference type="SUPFAM" id="SSF55856">
    <property type="entry name" value="Cytochrome b5-like heme/steroid binding domain"/>
    <property type="match status" value="1"/>
</dbReference>
<evidence type="ECO:0000256" key="4">
    <source>
        <dbReference type="ARBA" id="ARBA00003838"/>
    </source>
</evidence>
<dbReference type="GO" id="GO:0008482">
    <property type="term" value="F:sulfite oxidase activity"/>
    <property type="evidence" value="ECO:0007669"/>
    <property type="project" value="TreeGrafter"/>
</dbReference>
<dbReference type="Pfam" id="PF00970">
    <property type="entry name" value="FAD_binding_6"/>
    <property type="match status" value="1"/>
</dbReference>
<dbReference type="SUPFAM" id="SSF63380">
    <property type="entry name" value="Riboflavin synthase domain-like"/>
    <property type="match status" value="1"/>
</dbReference>
<dbReference type="OMA" id="MNNCWYT"/>
<dbReference type="EC" id="1.7.1.3" evidence="7"/>
<dbReference type="InterPro" id="IPR008333">
    <property type="entry name" value="Cbr1-like_FAD-bd_dom"/>
</dbReference>
<evidence type="ECO:0000256" key="1">
    <source>
        <dbReference type="ARBA" id="ARBA00001924"/>
    </source>
</evidence>
<keyword evidence="11" id="KW-0479">Metal-binding</keyword>
<comment type="cofactor">
    <cofactor evidence="3">
        <name>FAD</name>
        <dbReference type="ChEBI" id="CHEBI:57692"/>
    </cofactor>
</comment>
<keyword evidence="14" id="KW-0534">Nitrate assimilation</keyword>
<organism evidence="18 19">
    <name type="scientific">Gloeophyllum trabeum (strain ATCC 11539 / FP-39264 / Madison 617)</name>
    <name type="common">Brown rot fungus</name>
    <dbReference type="NCBI Taxonomy" id="670483"/>
    <lineage>
        <taxon>Eukaryota</taxon>
        <taxon>Fungi</taxon>
        <taxon>Dikarya</taxon>
        <taxon>Basidiomycota</taxon>
        <taxon>Agaricomycotina</taxon>
        <taxon>Agaricomycetes</taxon>
        <taxon>Gloeophyllales</taxon>
        <taxon>Gloeophyllaceae</taxon>
        <taxon>Gloeophyllum</taxon>
    </lineage>
</organism>
<evidence type="ECO:0000256" key="13">
    <source>
        <dbReference type="ARBA" id="ARBA00023002"/>
    </source>
</evidence>
<dbReference type="PRINTS" id="PR00406">
    <property type="entry name" value="CYTB5RDTASE"/>
</dbReference>
<dbReference type="InterPro" id="IPR017938">
    <property type="entry name" value="Riboflavin_synthase-like_b-brl"/>
</dbReference>
<name>S7PX21_GLOTA</name>
<dbReference type="EMBL" id="KB469309">
    <property type="protein sequence ID" value="EPQ51927.1"/>
    <property type="molecule type" value="Genomic_DNA"/>
</dbReference>
<dbReference type="HOGENOM" id="CLU_003827_4_2_1"/>
<evidence type="ECO:0000256" key="11">
    <source>
        <dbReference type="ARBA" id="ARBA00022723"/>
    </source>
</evidence>
<dbReference type="Gene3D" id="3.10.120.10">
    <property type="entry name" value="Cytochrome b5-like heme/steroid binding domain"/>
    <property type="match status" value="1"/>
</dbReference>
<comment type="cofactor">
    <cofactor evidence="2">
        <name>heme</name>
        <dbReference type="ChEBI" id="CHEBI:30413"/>
    </cofactor>
</comment>
<evidence type="ECO:0000256" key="9">
    <source>
        <dbReference type="ARBA" id="ARBA00022505"/>
    </source>
</evidence>
<dbReference type="Pfam" id="PF00173">
    <property type="entry name" value="Cyt-b5"/>
    <property type="match status" value="1"/>
</dbReference>
<dbReference type="Pfam" id="PF00175">
    <property type="entry name" value="NAD_binding_1"/>
    <property type="match status" value="1"/>
</dbReference>
<evidence type="ECO:0000259" key="17">
    <source>
        <dbReference type="PROSITE" id="PS51384"/>
    </source>
</evidence>
<dbReference type="Pfam" id="PF03404">
    <property type="entry name" value="Mo-co_dimer"/>
    <property type="match status" value="1"/>
</dbReference>
<dbReference type="GO" id="GO:0006790">
    <property type="term" value="P:sulfur compound metabolic process"/>
    <property type="evidence" value="ECO:0007669"/>
    <property type="project" value="TreeGrafter"/>
</dbReference>
<dbReference type="GO" id="GO:0030151">
    <property type="term" value="F:molybdenum ion binding"/>
    <property type="evidence" value="ECO:0007669"/>
    <property type="project" value="InterPro"/>
</dbReference>
<dbReference type="GO" id="GO:0020037">
    <property type="term" value="F:heme binding"/>
    <property type="evidence" value="ECO:0007669"/>
    <property type="project" value="TreeGrafter"/>
</dbReference>
<dbReference type="SUPFAM" id="SSF56524">
    <property type="entry name" value="Oxidoreductase molybdopterin-binding domain"/>
    <property type="match status" value="1"/>
</dbReference>
<keyword evidence="19" id="KW-1185">Reference proteome</keyword>
<dbReference type="Gene3D" id="3.40.50.80">
    <property type="entry name" value="Nucleotide-binding domain of ferredoxin-NADP reductase (FNR) module"/>
    <property type="match status" value="1"/>
</dbReference>
<proteinExistence type="inferred from homology"/>
<comment type="catalytic activity">
    <reaction evidence="15">
        <text>nitrite + NADP(+) + H2O = nitrate + NADPH + H(+)</text>
        <dbReference type="Rhea" id="RHEA:19061"/>
        <dbReference type="ChEBI" id="CHEBI:15377"/>
        <dbReference type="ChEBI" id="CHEBI:15378"/>
        <dbReference type="ChEBI" id="CHEBI:16301"/>
        <dbReference type="ChEBI" id="CHEBI:17632"/>
        <dbReference type="ChEBI" id="CHEBI:57783"/>
        <dbReference type="ChEBI" id="CHEBI:58349"/>
        <dbReference type="EC" id="1.7.1.3"/>
    </reaction>
</comment>
<dbReference type="InterPro" id="IPR017927">
    <property type="entry name" value="FAD-bd_FR_type"/>
</dbReference>
<dbReference type="Proteomes" id="UP000030669">
    <property type="component" value="Unassembled WGS sequence"/>
</dbReference>
<feature type="domain" description="Cytochrome b5 heme-binding" evidence="16">
    <location>
        <begin position="474"/>
        <end position="552"/>
    </location>
</feature>
<evidence type="ECO:0000256" key="5">
    <source>
        <dbReference type="ARBA" id="ARBA00006253"/>
    </source>
</evidence>
<dbReference type="InterPro" id="IPR005066">
    <property type="entry name" value="MoCF_OxRdtse_dimer"/>
</dbReference>
<reference evidence="18 19" key="1">
    <citation type="journal article" date="2012" name="Science">
        <title>The Paleozoic origin of enzymatic lignin decomposition reconstructed from 31 fungal genomes.</title>
        <authorList>
            <person name="Floudas D."/>
            <person name="Binder M."/>
            <person name="Riley R."/>
            <person name="Barry K."/>
            <person name="Blanchette R.A."/>
            <person name="Henrissat B."/>
            <person name="Martinez A.T."/>
            <person name="Otillar R."/>
            <person name="Spatafora J.W."/>
            <person name="Yadav J.S."/>
            <person name="Aerts A."/>
            <person name="Benoit I."/>
            <person name="Boyd A."/>
            <person name="Carlson A."/>
            <person name="Copeland A."/>
            <person name="Coutinho P.M."/>
            <person name="de Vries R.P."/>
            <person name="Ferreira P."/>
            <person name="Findley K."/>
            <person name="Foster B."/>
            <person name="Gaskell J."/>
            <person name="Glotzer D."/>
            <person name="Gorecki P."/>
            <person name="Heitman J."/>
            <person name="Hesse C."/>
            <person name="Hori C."/>
            <person name="Igarashi K."/>
            <person name="Jurgens J.A."/>
            <person name="Kallen N."/>
            <person name="Kersten P."/>
            <person name="Kohler A."/>
            <person name="Kuees U."/>
            <person name="Kumar T.K.A."/>
            <person name="Kuo A."/>
            <person name="LaButti K."/>
            <person name="Larrondo L.F."/>
            <person name="Lindquist E."/>
            <person name="Ling A."/>
            <person name="Lombard V."/>
            <person name="Lucas S."/>
            <person name="Lundell T."/>
            <person name="Martin R."/>
            <person name="McLaughlin D.J."/>
            <person name="Morgenstern I."/>
            <person name="Morin E."/>
            <person name="Murat C."/>
            <person name="Nagy L.G."/>
            <person name="Nolan M."/>
            <person name="Ohm R.A."/>
            <person name="Patyshakuliyeva A."/>
            <person name="Rokas A."/>
            <person name="Ruiz-Duenas F.J."/>
            <person name="Sabat G."/>
            <person name="Salamov A."/>
            <person name="Samejima M."/>
            <person name="Schmutz J."/>
            <person name="Slot J.C."/>
            <person name="St John F."/>
            <person name="Stenlid J."/>
            <person name="Sun H."/>
            <person name="Sun S."/>
            <person name="Syed K."/>
            <person name="Tsang A."/>
            <person name="Wiebenga A."/>
            <person name="Young D."/>
            <person name="Pisabarro A."/>
            <person name="Eastwood D.C."/>
            <person name="Martin F."/>
            <person name="Cullen D."/>
            <person name="Grigoriev I.V."/>
            <person name="Hibbett D.S."/>
        </authorList>
    </citation>
    <scope>NUCLEOTIDE SEQUENCE [LARGE SCALE GENOMIC DNA]</scope>
    <source>
        <strain evidence="18 19">ATCC 11539</strain>
    </source>
</reference>
<keyword evidence="12" id="KW-0274">FAD</keyword>
<comment type="subunit">
    <text evidence="6">Homodimer.</text>
</comment>
<dbReference type="SUPFAM" id="SSF81296">
    <property type="entry name" value="E set domains"/>
    <property type="match status" value="1"/>
</dbReference>
<dbReference type="InterPro" id="IPR036374">
    <property type="entry name" value="OxRdtase_Mopterin-bd_sf"/>
</dbReference>
<comment type="function">
    <text evidence="4">Nitrate reductase is a key enzyme involved in the first step of nitrate assimilation in plants, fungi and bacteria.</text>
</comment>
<dbReference type="Gene3D" id="3.90.420.10">
    <property type="entry name" value="Oxidoreductase, molybdopterin-binding domain"/>
    <property type="match status" value="1"/>
</dbReference>
<evidence type="ECO:0000256" key="3">
    <source>
        <dbReference type="ARBA" id="ARBA00001974"/>
    </source>
</evidence>
<dbReference type="PANTHER" id="PTHR19372:SF7">
    <property type="entry name" value="SULFITE OXIDASE, MITOCHONDRIAL"/>
    <property type="match status" value="1"/>
</dbReference>
<dbReference type="CDD" id="cd06183">
    <property type="entry name" value="cyt_b5_reduct_like"/>
    <property type="match status" value="1"/>
</dbReference>
<dbReference type="GeneID" id="19309025"/>
<dbReference type="Gene3D" id="2.60.40.650">
    <property type="match status" value="1"/>
</dbReference>
<evidence type="ECO:0000256" key="10">
    <source>
        <dbReference type="ARBA" id="ARBA00022630"/>
    </source>
</evidence>
<comment type="similarity">
    <text evidence="5">Belongs to the nitrate reductase family.</text>
</comment>